<dbReference type="EMBL" id="VXIV02001498">
    <property type="protein sequence ID" value="KAF6032492.1"/>
    <property type="molecule type" value="Genomic_DNA"/>
</dbReference>
<dbReference type="InterPro" id="IPR036691">
    <property type="entry name" value="Endo/exonu/phosph_ase_sf"/>
</dbReference>
<feature type="signal peptide" evidence="3">
    <location>
        <begin position="1"/>
        <end position="23"/>
    </location>
</feature>
<evidence type="ECO:0000256" key="2">
    <source>
        <dbReference type="ARBA" id="ARBA00022801"/>
    </source>
</evidence>
<sequence length="208" mass="23419">MNMSLFTLLKLCVLLNLVSQSDTLRVGSWSFTSFGTPTAANDEAMTTIIQVMRQYDVIFMQGIKDASQDVLHELENRLNTSNQLWNYTVSDRLGSAANKIQFAYYYRMENLTLLDSYQYDDTNNTFDWEPFGALFHSSETGAISPRYPVEVTIMEPPVENRDTTTKSGGIKAWVSKGNFPGCCCGSSQDDIIEVDGAPQKILFILLYI</sequence>
<keyword evidence="3" id="KW-0732">Signal</keyword>
<dbReference type="GO" id="GO:0006308">
    <property type="term" value="P:DNA catabolic process"/>
    <property type="evidence" value="ECO:0007669"/>
    <property type="project" value="InterPro"/>
</dbReference>
<dbReference type="Gene3D" id="3.60.10.10">
    <property type="entry name" value="Endonuclease/exonuclease/phosphatase"/>
    <property type="match status" value="1"/>
</dbReference>
<evidence type="ECO:0000313" key="5">
    <source>
        <dbReference type="Proteomes" id="UP000593567"/>
    </source>
</evidence>
<dbReference type="GO" id="GO:0003677">
    <property type="term" value="F:DNA binding"/>
    <property type="evidence" value="ECO:0007669"/>
    <property type="project" value="TreeGrafter"/>
</dbReference>
<keyword evidence="5" id="KW-1185">Reference proteome</keyword>
<dbReference type="Proteomes" id="UP000593567">
    <property type="component" value="Unassembled WGS sequence"/>
</dbReference>
<accession>A0A7J7K1I2</accession>
<dbReference type="OrthoDB" id="10061407at2759"/>
<dbReference type="GO" id="GO:0004530">
    <property type="term" value="F:deoxyribonuclease I activity"/>
    <property type="evidence" value="ECO:0007669"/>
    <property type="project" value="TreeGrafter"/>
</dbReference>
<reference evidence="4" key="1">
    <citation type="submission" date="2020-06" db="EMBL/GenBank/DDBJ databases">
        <title>Draft genome of Bugula neritina, a colonial animal packing powerful symbionts and potential medicines.</title>
        <authorList>
            <person name="Rayko M."/>
        </authorList>
    </citation>
    <scope>NUCLEOTIDE SEQUENCE [LARGE SCALE GENOMIC DNA]</scope>
    <source>
        <strain evidence="4">Kwan_BN1</strain>
    </source>
</reference>
<dbReference type="InterPro" id="IPR016202">
    <property type="entry name" value="DNase_I"/>
</dbReference>
<feature type="chain" id="PRO_5029756242" evidence="3">
    <location>
        <begin position="24"/>
        <end position="208"/>
    </location>
</feature>
<proteinExistence type="predicted"/>
<keyword evidence="1" id="KW-0540">Nuclease</keyword>
<dbReference type="PANTHER" id="PTHR11371">
    <property type="entry name" value="DEOXYRIBONUCLEASE"/>
    <property type="match status" value="1"/>
</dbReference>
<protein>
    <submittedName>
        <fullName evidence="4">Uncharacterized protein</fullName>
    </submittedName>
</protein>
<evidence type="ECO:0000256" key="1">
    <source>
        <dbReference type="ARBA" id="ARBA00022722"/>
    </source>
</evidence>
<gene>
    <name evidence="4" type="ORF">EB796_009199</name>
</gene>
<comment type="caution">
    <text evidence="4">The sequence shown here is derived from an EMBL/GenBank/DDBJ whole genome shotgun (WGS) entry which is preliminary data.</text>
</comment>
<evidence type="ECO:0000313" key="4">
    <source>
        <dbReference type="EMBL" id="KAF6032492.1"/>
    </source>
</evidence>
<keyword evidence="2" id="KW-0378">Hydrolase</keyword>
<organism evidence="4 5">
    <name type="scientific">Bugula neritina</name>
    <name type="common">Brown bryozoan</name>
    <name type="synonym">Sertularia neritina</name>
    <dbReference type="NCBI Taxonomy" id="10212"/>
    <lineage>
        <taxon>Eukaryota</taxon>
        <taxon>Metazoa</taxon>
        <taxon>Spiralia</taxon>
        <taxon>Lophotrochozoa</taxon>
        <taxon>Bryozoa</taxon>
        <taxon>Gymnolaemata</taxon>
        <taxon>Cheilostomatida</taxon>
        <taxon>Flustrina</taxon>
        <taxon>Buguloidea</taxon>
        <taxon>Bugulidae</taxon>
        <taxon>Bugula</taxon>
    </lineage>
</organism>
<evidence type="ECO:0000256" key="3">
    <source>
        <dbReference type="SAM" id="SignalP"/>
    </source>
</evidence>
<dbReference type="SMART" id="SM00476">
    <property type="entry name" value="DNaseIc"/>
    <property type="match status" value="1"/>
</dbReference>
<dbReference type="AlphaFoldDB" id="A0A7J7K1I2"/>
<dbReference type="SUPFAM" id="SSF56219">
    <property type="entry name" value="DNase I-like"/>
    <property type="match status" value="1"/>
</dbReference>
<name>A0A7J7K1I2_BUGNE</name>
<dbReference type="PANTHER" id="PTHR11371:SF31">
    <property type="entry name" value="EXTRACELLULAR NUCLEASE"/>
    <property type="match status" value="1"/>
</dbReference>
<dbReference type="PRINTS" id="PR00130">
    <property type="entry name" value="DNASEI"/>
</dbReference>
<dbReference type="GO" id="GO:0005634">
    <property type="term" value="C:nucleus"/>
    <property type="evidence" value="ECO:0007669"/>
    <property type="project" value="TreeGrafter"/>
</dbReference>